<evidence type="ECO:0000313" key="4">
    <source>
        <dbReference type="Proteomes" id="UP001153069"/>
    </source>
</evidence>
<reference evidence="3" key="1">
    <citation type="submission" date="2020-06" db="EMBL/GenBank/DDBJ databases">
        <authorList>
            <consortium name="Plant Systems Biology data submission"/>
        </authorList>
    </citation>
    <scope>NUCLEOTIDE SEQUENCE</scope>
    <source>
        <strain evidence="3">D6</strain>
    </source>
</reference>
<dbReference type="InterPro" id="IPR008928">
    <property type="entry name" value="6-hairpin_glycosidase_sf"/>
</dbReference>
<feature type="domain" description="Alpha-L-rhamnosidase six-hairpin glycosidase" evidence="2">
    <location>
        <begin position="437"/>
        <end position="646"/>
    </location>
</feature>
<dbReference type="PANTHER" id="PTHR34987">
    <property type="entry name" value="C, PUTATIVE (AFU_ORTHOLOGUE AFUA_3G02880)-RELATED"/>
    <property type="match status" value="1"/>
</dbReference>
<comment type="caution">
    <text evidence="3">The sequence shown here is derived from an EMBL/GenBank/DDBJ whole genome shotgun (WGS) entry which is preliminary data.</text>
</comment>
<name>A0A9N8HXT8_9STRA</name>
<dbReference type="Gene3D" id="2.60.420.10">
    <property type="entry name" value="Maltose phosphorylase, domain 3"/>
    <property type="match status" value="1"/>
</dbReference>
<dbReference type="Proteomes" id="UP001153069">
    <property type="component" value="Unassembled WGS sequence"/>
</dbReference>
<organism evidence="3 4">
    <name type="scientific">Seminavis robusta</name>
    <dbReference type="NCBI Taxonomy" id="568900"/>
    <lineage>
        <taxon>Eukaryota</taxon>
        <taxon>Sar</taxon>
        <taxon>Stramenopiles</taxon>
        <taxon>Ochrophyta</taxon>
        <taxon>Bacillariophyta</taxon>
        <taxon>Bacillariophyceae</taxon>
        <taxon>Bacillariophycidae</taxon>
        <taxon>Naviculales</taxon>
        <taxon>Naviculaceae</taxon>
        <taxon>Seminavis</taxon>
    </lineage>
</organism>
<evidence type="ECO:0000259" key="2">
    <source>
        <dbReference type="Pfam" id="PF17389"/>
    </source>
</evidence>
<dbReference type="AlphaFoldDB" id="A0A9N8HXT8"/>
<dbReference type="GO" id="GO:0005975">
    <property type="term" value="P:carbohydrate metabolic process"/>
    <property type="evidence" value="ECO:0007669"/>
    <property type="project" value="InterPro"/>
</dbReference>
<protein>
    <submittedName>
        <fullName evidence="3">Bacterial alpha-L-rhamnosidase</fullName>
    </submittedName>
</protein>
<proteinExistence type="predicted"/>
<keyword evidence="1" id="KW-0732">Signal</keyword>
<feature type="signal peptide" evidence="1">
    <location>
        <begin position="1"/>
        <end position="41"/>
    </location>
</feature>
<dbReference type="EMBL" id="CAICTM010002569">
    <property type="protein sequence ID" value="CAB9529647.1"/>
    <property type="molecule type" value="Genomic_DNA"/>
</dbReference>
<dbReference type="OrthoDB" id="10036721at2759"/>
<dbReference type="SUPFAM" id="SSF48208">
    <property type="entry name" value="Six-hairpin glycosidases"/>
    <property type="match status" value="1"/>
</dbReference>
<dbReference type="Gene3D" id="1.50.10.10">
    <property type="match status" value="2"/>
</dbReference>
<accession>A0A9N8HXT8</accession>
<sequence length="892" mass="102470">MMVPALAMIDTTHHAPSVSMKTCRWWLLALLLPLGCGCASSSSFLPSNHDRTASFRRDAFWIWDDQPSKPNSWMIFRRHMHIPSLAVYNQTQTVSVQLQAKIAVDSKYWLWACWHHSSSPSEEDHHWRDSTFYNGNETLLLVREGGLKRGPTPRDTWYDTVNLHVPYHHHHHHHQHSGTKRNATLSIQILVWYFGKNGFSHKDSGHGGLLLDGTVSVANTALWQRPLVTDLQWSVQSHPGFGSEDAGDTPNYRLAEHNIYYDARRKQAPPPPLQPALQLGQAGSKPWNQLWPRRIPQWKDFPLQDYASVQVETFPNGTIILHARLWYNTQFYPWILLPPLHSKDSNNTSIRVDIQTDNYQYHKPNKHKQSSDPIYLRATFLTHATSSESQSFESPSWINGHVVTYRIHYYTGTTTPTASIQVPRVMYRETRYDASLTGRFHSNDEFLNTLWAKAQRTLLVNMRDNFMDCPDRERAQWWGDVTLEIGQAMYALGNRAKALARKAISDLVHWQQQDKQQKCDKLHAPVPEGNYPRELPLQMLASIGWYGIYTYYWYTGDSETVKDAYPHVRSYLRTCWSMNATTGLINHRHGDWDWGDWGQNADVPILDNAWYVLALRAAIPMARVAGFEQQDVGHWQAQLKKIQQNFDVPTRRFPQIVKVLMTQRFWASPYMEKYVLESLFKMKHADEALQRMKHRYQAMVMAPNITTLWEQWDLNSGSYNHAWAGGPLTLLSEYVAGIAPTSPGWRTFHVMPNDSRNLTRLKATVPVSNDGNDAIIHVSIRKRKDKGGKHCFYRLDLSSPNNTLATVGIPREVKFRENTCRLGTVQVNNVVLWNVSEGKLLTRPLARVEGVSLMNVTETHVLCQASPGHVQLKGVAKCTSNRNTTIIKAITY</sequence>
<dbReference type="InterPro" id="IPR035396">
    <property type="entry name" value="Bac_rhamnosid6H"/>
</dbReference>
<evidence type="ECO:0000256" key="1">
    <source>
        <dbReference type="SAM" id="SignalP"/>
    </source>
</evidence>
<gene>
    <name evidence="3" type="ORF">SEMRO_2571_G331590.1</name>
</gene>
<evidence type="ECO:0000313" key="3">
    <source>
        <dbReference type="EMBL" id="CAB9529647.1"/>
    </source>
</evidence>
<dbReference type="InterPro" id="IPR012341">
    <property type="entry name" value="6hp_glycosidase-like_sf"/>
</dbReference>
<keyword evidence="4" id="KW-1185">Reference proteome</keyword>
<dbReference type="Gene3D" id="2.60.120.260">
    <property type="entry name" value="Galactose-binding domain-like"/>
    <property type="match status" value="1"/>
</dbReference>
<dbReference type="Pfam" id="PF17389">
    <property type="entry name" value="Bac_rhamnosid6H"/>
    <property type="match status" value="1"/>
</dbReference>
<dbReference type="PANTHER" id="PTHR34987:SF4">
    <property type="entry name" value="ALPHA-L-RHAMNOSIDASE C-TERMINAL DOMAIN-CONTAINING PROTEIN"/>
    <property type="match status" value="1"/>
</dbReference>
<feature type="chain" id="PRO_5040305583" evidence="1">
    <location>
        <begin position="42"/>
        <end position="892"/>
    </location>
</feature>